<dbReference type="Pfam" id="PF08447">
    <property type="entry name" value="PAS_3"/>
    <property type="match status" value="1"/>
</dbReference>
<evidence type="ECO:0000259" key="10">
    <source>
        <dbReference type="PROSITE" id="PS50112"/>
    </source>
</evidence>
<keyword evidence="8" id="KW-0539">Nucleus</keyword>
<feature type="region of interest" description="Disordered" evidence="9">
    <location>
        <begin position="1256"/>
        <end position="1312"/>
    </location>
</feature>
<keyword evidence="6" id="KW-0090">Biological rhythms</keyword>
<dbReference type="InterPro" id="IPR022728">
    <property type="entry name" value="Period_circadian-like_C"/>
</dbReference>
<dbReference type="GO" id="GO:0032922">
    <property type="term" value="P:circadian regulation of gene expression"/>
    <property type="evidence" value="ECO:0007669"/>
    <property type="project" value="TreeGrafter"/>
</dbReference>
<evidence type="ECO:0000256" key="6">
    <source>
        <dbReference type="ARBA" id="ARBA00023108"/>
    </source>
</evidence>
<evidence type="ECO:0000256" key="3">
    <source>
        <dbReference type="ARBA" id="ARBA00022490"/>
    </source>
</evidence>
<dbReference type="Gene3D" id="3.30.450.20">
    <property type="entry name" value="PAS domain"/>
    <property type="match status" value="2"/>
</dbReference>
<feature type="compositionally biased region" description="Polar residues" evidence="9">
    <location>
        <begin position="133"/>
        <end position="145"/>
    </location>
</feature>
<feature type="compositionally biased region" description="Low complexity" evidence="9">
    <location>
        <begin position="104"/>
        <end position="128"/>
    </location>
</feature>
<feature type="compositionally biased region" description="Basic and acidic residues" evidence="9">
    <location>
        <begin position="1277"/>
        <end position="1298"/>
    </location>
</feature>
<evidence type="ECO:0000313" key="12">
    <source>
        <dbReference type="Proteomes" id="UP000694395"/>
    </source>
</evidence>
<dbReference type="InterPro" id="IPR013655">
    <property type="entry name" value="PAS_fold_3"/>
</dbReference>
<comment type="subcellular location">
    <subcellularLocation>
        <location evidence="2">Cytoplasm</location>
    </subcellularLocation>
    <subcellularLocation>
        <location evidence="1">Nucleus</location>
    </subcellularLocation>
</comment>
<evidence type="ECO:0000313" key="11">
    <source>
        <dbReference type="Ensembl" id="ENSOMYP00000052254.2"/>
    </source>
</evidence>
<dbReference type="Pfam" id="PF23170">
    <property type="entry name" value="bHLH_PER"/>
    <property type="match status" value="1"/>
</dbReference>
<feature type="region of interest" description="Disordered" evidence="9">
    <location>
        <begin position="517"/>
        <end position="547"/>
    </location>
</feature>
<dbReference type="SMART" id="SM00091">
    <property type="entry name" value="PAS"/>
    <property type="match status" value="2"/>
</dbReference>
<dbReference type="InterPro" id="IPR057310">
    <property type="entry name" value="PER1-3_bHLH"/>
</dbReference>
<dbReference type="PROSITE" id="PS50112">
    <property type="entry name" value="PAS"/>
    <property type="match status" value="1"/>
</dbReference>
<evidence type="ECO:0000256" key="2">
    <source>
        <dbReference type="ARBA" id="ARBA00004496"/>
    </source>
</evidence>
<reference evidence="11" key="1">
    <citation type="submission" date="2020-07" db="EMBL/GenBank/DDBJ databases">
        <title>A long reads based de novo assembly of the rainbow trout Arlee double haploid line genome.</title>
        <authorList>
            <person name="Gao G."/>
            <person name="Palti Y."/>
        </authorList>
    </citation>
    <scope>NUCLEOTIDE SEQUENCE [LARGE SCALE GENOMIC DNA]</scope>
</reference>
<dbReference type="Pfam" id="PF21353">
    <property type="entry name" value="Per3-like_PAS-A"/>
    <property type="match status" value="1"/>
</dbReference>
<organism evidence="11 12">
    <name type="scientific">Oncorhynchus mykiss</name>
    <name type="common">Rainbow trout</name>
    <name type="synonym">Salmo gairdneri</name>
    <dbReference type="NCBI Taxonomy" id="8022"/>
    <lineage>
        <taxon>Eukaryota</taxon>
        <taxon>Metazoa</taxon>
        <taxon>Chordata</taxon>
        <taxon>Craniata</taxon>
        <taxon>Vertebrata</taxon>
        <taxon>Euteleostomi</taxon>
        <taxon>Actinopterygii</taxon>
        <taxon>Neopterygii</taxon>
        <taxon>Teleostei</taxon>
        <taxon>Protacanthopterygii</taxon>
        <taxon>Salmoniformes</taxon>
        <taxon>Salmonidae</taxon>
        <taxon>Salmoninae</taxon>
        <taxon>Oncorhynchus</taxon>
    </lineage>
</organism>
<keyword evidence="4" id="KW-0677">Repeat</keyword>
<feature type="region of interest" description="Disordered" evidence="9">
    <location>
        <begin position="1013"/>
        <end position="1062"/>
    </location>
</feature>
<dbReference type="GO" id="GO:0005634">
    <property type="term" value="C:nucleus"/>
    <property type="evidence" value="ECO:0007669"/>
    <property type="project" value="UniProtKB-SubCell"/>
</dbReference>
<dbReference type="GO" id="GO:0000976">
    <property type="term" value="F:transcription cis-regulatory region binding"/>
    <property type="evidence" value="ECO:0007669"/>
    <property type="project" value="TreeGrafter"/>
</dbReference>
<name>A0A8C7VUR7_ONCMY</name>
<reference evidence="11" key="2">
    <citation type="submission" date="2025-08" db="UniProtKB">
        <authorList>
            <consortium name="Ensembl"/>
        </authorList>
    </citation>
    <scope>IDENTIFICATION</scope>
</reference>
<gene>
    <name evidence="11" type="primary">LOC110533944</name>
</gene>
<dbReference type="InterPro" id="IPR035965">
    <property type="entry name" value="PAS-like_dom_sf"/>
</dbReference>
<accession>A0A8C7VUR7</accession>
<feature type="compositionally biased region" description="Polar residues" evidence="9">
    <location>
        <begin position="968"/>
        <end position="982"/>
    </location>
</feature>
<evidence type="ECO:0000256" key="4">
    <source>
        <dbReference type="ARBA" id="ARBA00022737"/>
    </source>
</evidence>
<keyword evidence="7" id="KW-0804">Transcription</keyword>
<evidence type="ECO:0000256" key="1">
    <source>
        <dbReference type="ARBA" id="ARBA00004123"/>
    </source>
</evidence>
<evidence type="ECO:0000256" key="8">
    <source>
        <dbReference type="ARBA" id="ARBA00023242"/>
    </source>
</evidence>
<dbReference type="GO" id="GO:0001222">
    <property type="term" value="F:transcription corepressor binding"/>
    <property type="evidence" value="ECO:0007669"/>
    <property type="project" value="TreeGrafter"/>
</dbReference>
<evidence type="ECO:0000256" key="9">
    <source>
        <dbReference type="SAM" id="MobiDB-lite"/>
    </source>
</evidence>
<feature type="compositionally biased region" description="Basic and acidic residues" evidence="9">
    <location>
        <begin position="72"/>
        <end position="83"/>
    </location>
</feature>
<dbReference type="GO" id="GO:0000122">
    <property type="term" value="P:negative regulation of transcription by RNA polymerase II"/>
    <property type="evidence" value="ECO:0007669"/>
    <property type="project" value="TreeGrafter"/>
</dbReference>
<dbReference type="GO" id="GO:0005737">
    <property type="term" value="C:cytoplasm"/>
    <property type="evidence" value="ECO:0007669"/>
    <property type="project" value="UniProtKB-SubCell"/>
</dbReference>
<dbReference type="FunFam" id="3.30.450.20:FF:000004">
    <property type="entry name" value="Period circadian protein homolog 3"/>
    <property type="match status" value="1"/>
</dbReference>
<feature type="compositionally biased region" description="Low complexity" evidence="9">
    <location>
        <begin position="1080"/>
        <end position="1090"/>
    </location>
</feature>
<feature type="compositionally biased region" description="Polar residues" evidence="9">
    <location>
        <begin position="1015"/>
        <end position="1024"/>
    </location>
</feature>
<feature type="compositionally biased region" description="Basic residues" evidence="9">
    <location>
        <begin position="821"/>
        <end position="833"/>
    </location>
</feature>
<dbReference type="PANTHER" id="PTHR11269">
    <property type="entry name" value="PERIOD CIRCADIAN PROTEIN"/>
    <property type="match status" value="1"/>
</dbReference>
<dbReference type="PANTHER" id="PTHR11269:SF8">
    <property type="entry name" value="PERIOD CIRCADIAN PROTEIN HOMOLOG 1"/>
    <property type="match status" value="1"/>
</dbReference>
<sequence length="1312" mass="141842">MSDENANTTSGNDTSGVSLAEDAVAGQEAGSQSAESGLSQTGSSNGNGQRTRSGGKSSNSDDTDAHLSGNDSAEREVEGHMGHEASTCSSSHNGKDSAMETTESKSSNSHSTSLPNSSMVYSLLSGSSEQDHPSTSGCSSGQPARLQTQRELLKALKELKIRMPADHRTKGRSSTLASLQYALNCVKQVRANQEYYHQWSVEESHGCSLDLSAFTTEELDNITSEYTLQNTDTFSVGVSFLSGKVVYISPQASPMLRTKPERLQGALFSELLAPQDVSTFYSSTAPCRLPPWASCTGSMTSPVDCTQEKSMFCRISGGRDSEGEVRYYPFRMTPYQLTLRDSDMSQPQPCCLLIAEKVHSGYEAPRIPADKRIFTTSHTPSCLFQEVDERAVPLLGYLPQDLVGTPVLMYLHPDDRPVMVAIHKKILQSAGQPFEHSPLRMCARNGEYLTIDTSWSSFVNPWSRKVAFIVGRHKVRTSPLNEDVFTPTVEVEARAMSPEIPRLSEQIHRVLVQPVHSGGSQGYCSSHGSHPQRPSPGSSSGSNSPSTKELILKTIQRPMTFQQMCKDVHMVKTNGQQVFTKSRNRPALRKHASTGALVVPENLNKDLGPIGALGPTKTLASVQSRKDPSANYSYQQINCLDSIVRYLESCNVPNTVKRKCGSSSCTTSSTSDDDKQRELPGTAKGPQSNEGSKGGPQMSPLALHCKAESVVSVTSQCSFSSTIVHVGDKKPPESDIVMMEETPATPTLTVTSPPDRDGRRSAGCSGRLGLTKEVLSAHTQQEEQVFLSRFRDLGQLHVLDPETSVFPCRVHSSKDYPAGGHGRRRGRGGKRLKHQQEGSQRGMNGSFRREGQGPQGLTFPMGQPLMMQGPLTSSSSWPASEASIPPAVAQYPPGVLPFFPLYPSVQQQMGYPSPQPGLPYPMHTMPLAPPMMVVLPNYMFPQLNGGVSPLNTTMPHFALPEMDPTFVQRGNSRSSTPQSTCQAPLEGTDSPLFQSRCSSPLNLLQLEELPGNRQEGMSTGAQQTLPPPGSVSQFGGQGSVKRSMKGDDREDDNDNADDQDAMSTSSDLLDLLLQEDACSGTGSAASASGSSGSGSNGCSTSGSGTRSSNTSKYFGSVDSSENDHSHKQAPGGAEEAQLMKYVLQDPIWLLTANTDDKVMMTYQMPTRDKETVLREDGMILRAVQKQQPRFTEEQKRELIQVHPWMGTGRLPQAINSPTCTGCGSPPTSSAPRPFNVELQDMDLTRVLQLQEETPVTMATDTHDTSIPPPQAPQTETKGGERQGEQERDGKDTGVKELEVTSSSGTEKGDSGS</sequence>
<proteinExistence type="predicted"/>
<evidence type="ECO:0000256" key="7">
    <source>
        <dbReference type="ARBA" id="ARBA00023163"/>
    </source>
</evidence>
<dbReference type="Ensembl" id="ENSOMYT00000056837.2">
    <property type="protein sequence ID" value="ENSOMYP00000052254.2"/>
    <property type="gene ID" value="ENSOMYG00000023847.2"/>
</dbReference>
<feature type="compositionally biased region" description="Polar residues" evidence="9">
    <location>
        <begin position="1"/>
        <end position="17"/>
    </location>
</feature>
<dbReference type="InterPro" id="IPR000014">
    <property type="entry name" value="PAS"/>
</dbReference>
<dbReference type="CDD" id="cd00130">
    <property type="entry name" value="PAS"/>
    <property type="match status" value="1"/>
</dbReference>
<feature type="compositionally biased region" description="Low complexity" evidence="9">
    <location>
        <begin position="1096"/>
        <end position="1111"/>
    </location>
</feature>
<keyword evidence="12" id="KW-1185">Reference proteome</keyword>
<feature type="region of interest" description="Disordered" evidence="9">
    <location>
        <begin position="964"/>
        <end position="996"/>
    </location>
</feature>
<keyword evidence="5" id="KW-0805">Transcription regulation</keyword>
<feature type="compositionally biased region" description="Acidic residues" evidence="9">
    <location>
        <begin position="1049"/>
        <end position="1060"/>
    </location>
</feature>
<dbReference type="GO" id="GO:0043153">
    <property type="term" value="P:entrainment of circadian clock by photoperiod"/>
    <property type="evidence" value="ECO:0007669"/>
    <property type="project" value="TreeGrafter"/>
</dbReference>
<dbReference type="FunFam" id="3.30.450.20:FF:000013">
    <property type="entry name" value="Period circadian protein homolog 2"/>
    <property type="match status" value="1"/>
</dbReference>
<dbReference type="GeneTree" id="ENSGT00940000159217"/>
<feature type="region of interest" description="Disordered" evidence="9">
    <location>
        <begin position="1"/>
        <end position="145"/>
    </location>
</feature>
<feature type="region of interest" description="Disordered" evidence="9">
    <location>
        <begin position="657"/>
        <end position="700"/>
    </location>
</feature>
<feature type="domain" description="PAS" evidence="10">
    <location>
        <begin position="387"/>
        <end position="430"/>
    </location>
</feature>
<feature type="region of interest" description="Disordered" evidence="9">
    <location>
        <begin position="1080"/>
        <end position="1133"/>
    </location>
</feature>
<evidence type="ECO:0000256" key="5">
    <source>
        <dbReference type="ARBA" id="ARBA00023015"/>
    </source>
</evidence>
<feature type="compositionally biased region" description="Polar residues" evidence="9">
    <location>
        <begin position="29"/>
        <end position="60"/>
    </location>
</feature>
<keyword evidence="3" id="KW-0963">Cytoplasm</keyword>
<dbReference type="Pfam" id="PF12114">
    <property type="entry name" value="Period_C"/>
    <property type="match status" value="1"/>
</dbReference>
<dbReference type="Proteomes" id="UP000694395">
    <property type="component" value="Chromosome 10"/>
</dbReference>
<feature type="region of interest" description="Disordered" evidence="9">
    <location>
        <begin position="810"/>
        <end position="858"/>
    </location>
</feature>
<dbReference type="InterPro" id="IPR050760">
    <property type="entry name" value="Period_circadian_regulator"/>
</dbReference>
<dbReference type="SUPFAM" id="SSF55785">
    <property type="entry name" value="PYP-like sensor domain (PAS domain)"/>
    <property type="match status" value="1"/>
</dbReference>
<feature type="compositionally biased region" description="Low complexity" evidence="9">
    <location>
        <begin position="525"/>
        <end position="546"/>
    </location>
</feature>
<reference evidence="11" key="3">
    <citation type="submission" date="2025-09" db="UniProtKB">
        <authorList>
            <consortium name="Ensembl"/>
        </authorList>
    </citation>
    <scope>IDENTIFICATION</scope>
</reference>
<protein>
    <submittedName>
        <fullName evidence="11">Period circadian clock 1a</fullName>
    </submittedName>
</protein>
<dbReference type="InterPro" id="IPR048814">
    <property type="entry name" value="Per1-3_PAS-A"/>
</dbReference>